<dbReference type="Pfam" id="PF00004">
    <property type="entry name" value="AAA"/>
    <property type="match status" value="1"/>
</dbReference>
<dbReference type="InterPro" id="IPR027417">
    <property type="entry name" value="P-loop_NTPase"/>
</dbReference>
<dbReference type="SMART" id="SM00745">
    <property type="entry name" value="MIT"/>
    <property type="match status" value="1"/>
</dbReference>
<dbReference type="GO" id="GO:0016197">
    <property type="term" value="P:endosomal transport"/>
    <property type="evidence" value="ECO:0007669"/>
    <property type="project" value="TreeGrafter"/>
</dbReference>
<feature type="domain" description="MIT" evidence="9">
    <location>
        <begin position="1"/>
        <end position="71"/>
    </location>
</feature>
<dbReference type="InterPro" id="IPR003959">
    <property type="entry name" value="ATPase_AAA_core"/>
</dbReference>
<dbReference type="SUPFAM" id="SSF116846">
    <property type="entry name" value="MIT domain"/>
    <property type="match status" value="1"/>
</dbReference>
<dbReference type="Gene3D" id="1.10.8.60">
    <property type="match status" value="1"/>
</dbReference>
<dbReference type="SUPFAM" id="SSF52540">
    <property type="entry name" value="P-loop containing nucleoside triphosphate hydrolases"/>
    <property type="match status" value="1"/>
</dbReference>
<comment type="caution">
    <text evidence="10">The sequence shown here is derived from an EMBL/GenBank/DDBJ whole genome shotgun (WGS) entry which is preliminary data.</text>
</comment>
<evidence type="ECO:0000256" key="7">
    <source>
        <dbReference type="ARBA" id="ARBA00048883"/>
    </source>
</evidence>
<dbReference type="InterPro" id="IPR050304">
    <property type="entry name" value="MT-severing_AAA_ATPase"/>
</dbReference>
<evidence type="ECO:0000256" key="6">
    <source>
        <dbReference type="ARBA" id="ARBA00022927"/>
    </source>
</evidence>
<dbReference type="PANTHER" id="PTHR23074:SF83">
    <property type="entry name" value="VACUOLAR PROTEIN SORTING-ASSOCIATED PROTEIN 4A"/>
    <property type="match status" value="1"/>
</dbReference>
<keyword evidence="6" id="KW-0653">Protein transport</keyword>
<keyword evidence="5" id="KW-0067">ATP-binding</keyword>
<dbReference type="FunFam" id="1.20.58.80:FF:000004">
    <property type="entry name" value="Vacuolar protein sorting-associated protein 4"/>
    <property type="match status" value="1"/>
</dbReference>
<evidence type="ECO:0000256" key="4">
    <source>
        <dbReference type="ARBA" id="ARBA00022801"/>
    </source>
</evidence>
<evidence type="ECO:0000259" key="9">
    <source>
        <dbReference type="SMART" id="SM00745"/>
    </source>
</evidence>
<protein>
    <recommendedName>
        <fullName evidence="1">vesicle-fusing ATPase</fullName>
        <ecNumber evidence="1">3.6.4.6</ecNumber>
    </recommendedName>
</protein>
<accession>A0A397ANS7</accession>
<dbReference type="Gene3D" id="1.20.58.80">
    <property type="entry name" value="Phosphotransferase system, lactose/cellobiose-type IIA subunit"/>
    <property type="match status" value="1"/>
</dbReference>
<keyword evidence="3" id="KW-0547">Nucleotide-binding</keyword>
<reference evidence="10 11" key="1">
    <citation type="submission" date="2018-08" db="EMBL/GenBank/DDBJ databases">
        <title>Aphanomyces genome sequencing and annotation.</title>
        <authorList>
            <person name="Minardi D."/>
            <person name="Oidtmann B."/>
            <person name="Van Der Giezen M."/>
            <person name="Studholme D.J."/>
        </authorList>
    </citation>
    <scope>NUCLEOTIDE SEQUENCE [LARGE SCALE GENOMIC DNA]</scope>
    <source>
        <strain evidence="10 11">Kv</strain>
    </source>
</reference>
<dbReference type="InterPro" id="IPR041569">
    <property type="entry name" value="AAA_lid_3"/>
</dbReference>
<keyword evidence="4" id="KW-0378">Hydrolase</keyword>
<dbReference type="PANTHER" id="PTHR23074">
    <property type="entry name" value="AAA DOMAIN-CONTAINING"/>
    <property type="match status" value="1"/>
</dbReference>
<comment type="catalytic activity">
    <reaction evidence="7">
        <text>ATP + H2O = ADP + phosphate + H(+)</text>
        <dbReference type="Rhea" id="RHEA:13065"/>
        <dbReference type="ChEBI" id="CHEBI:15377"/>
        <dbReference type="ChEBI" id="CHEBI:15378"/>
        <dbReference type="ChEBI" id="CHEBI:30616"/>
        <dbReference type="ChEBI" id="CHEBI:43474"/>
        <dbReference type="ChEBI" id="CHEBI:456216"/>
        <dbReference type="EC" id="3.6.4.6"/>
    </reaction>
</comment>
<feature type="non-terminal residue" evidence="10">
    <location>
        <position position="1"/>
    </location>
</feature>
<dbReference type="Pfam" id="PF17862">
    <property type="entry name" value="AAA_lid_3"/>
    <property type="match status" value="1"/>
</dbReference>
<name>A0A397ANS7_APHAT</name>
<dbReference type="GO" id="GO:0016887">
    <property type="term" value="F:ATP hydrolysis activity"/>
    <property type="evidence" value="ECO:0007669"/>
    <property type="project" value="InterPro"/>
</dbReference>
<dbReference type="GO" id="GO:0005524">
    <property type="term" value="F:ATP binding"/>
    <property type="evidence" value="ECO:0007669"/>
    <property type="project" value="UniProtKB-KW"/>
</dbReference>
<dbReference type="InterPro" id="IPR007330">
    <property type="entry name" value="MIT_dom"/>
</dbReference>
<proteinExistence type="predicted"/>
<evidence type="ECO:0000256" key="5">
    <source>
        <dbReference type="ARBA" id="ARBA00022840"/>
    </source>
</evidence>
<dbReference type="Pfam" id="PF04212">
    <property type="entry name" value="MIT"/>
    <property type="match status" value="1"/>
</dbReference>
<dbReference type="Proteomes" id="UP000265427">
    <property type="component" value="Unassembled WGS sequence"/>
</dbReference>
<dbReference type="Gene3D" id="3.40.50.300">
    <property type="entry name" value="P-loop containing nucleotide triphosphate hydrolases"/>
    <property type="match status" value="2"/>
</dbReference>
<dbReference type="AlphaFoldDB" id="A0A397ANS7"/>
<evidence type="ECO:0000256" key="1">
    <source>
        <dbReference type="ARBA" id="ARBA00012674"/>
    </source>
</evidence>
<dbReference type="EC" id="3.6.4.6" evidence="1"/>
<sequence length="359" mass="40244">AIQLVTQAIQEDTNKNYEAAFKLYQQSLEHFMIGVKYEKNPTSKAIIMKRVEGYMTRAEQLRELLEGQAKPKVVAAGGTAEKEKDDEETDGDAEKNKLRGALASAVVSEKPNVKWDDVAGLEAAKEALKEAVILPARFPQLFTGKRRPWKGILLYGVSYLAKAVATEADSTFFSVSSSDLKPSIIFIDEIDSLCSNRSEGESDSTRRIKTEFLVQMQGVGHSHDGILVLGATNVPWELDPAMRRRFEKRIYIPLPEVHARKVMLKIHLGDTPHSLNDADFTTLAAKAEGCSGSDISVLVREALMEPLRQCQQAQFFYRVRWGLYSWTNFNKVLEHSISSVAPEELNQFIKWTTEFGQEG</sequence>
<evidence type="ECO:0000313" key="10">
    <source>
        <dbReference type="EMBL" id="RHY07915.1"/>
    </source>
</evidence>
<dbReference type="VEuPathDB" id="FungiDB:H257_06949"/>
<evidence type="ECO:0000313" key="11">
    <source>
        <dbReference type="Proteomes" id="UP000265427"/>
    </source>
</evidence>
<dbReference type="InterPro" id="IPR036181">
    <property type="entry name" value="MIT_dom_sf"/>
</dbReference>
<keyword evidence="2" id="KW-0813">Transport</keyword>
<gene>
    <name evidence="10" type="ORF">DYB36_008856</name>
</gene>
<organism evidence="10 11">
    <name type="scientific">Aphanomyces astaci</name>
    <name type="common">Crayfish plague agent</name>
    <dbReference type="NCBI Taxonomy" id="112090"/>
    <lineage>
        <taxon>Eukaryota</taxon>
        <taxon>Sar</taxon>
        <taxon>Stramenopiles</taxon>
        <taxon>Oomycota</taxon>
        <taxon>Saprolegniomycetes</taxon>
        <taxon>Saprolegniales</taxon>
        <taxon>Verrucalvaceae</taxon>
        <taxon>Aphanomyces</taxon>
    </lineage>
</organism>
<evidence type="ECO:0000256" key="3">
    <source>
        <dbReference type="ARBA" id="ARBA00022741"/>
    </source>
</evidence>
<dbReference type="EMBL" id="QUSZ01005867">
    <property type="protein sequence ID" value="RHY07915.1"/>
    <property type="molecule type" value="Genomic_DNA"/>
</dbReference>
<evidence type="ECO:0000256" key="8">
    <source>
        <dbReference type="SAM" id="MobiDB-lite"/>
    </source>
</evidence>
<dbReference type="GO" id="GO:0007033">
    <property type="term" value="P:vacuole organization"/>
    <property type="evidence" value="ECO:0007669"/>
    <property type="project" value="TreeGrafter"/>
</dbReference>
<feature type="region of interest" description="Disordered" evidence="8">
    <location>
        <begin position="73"/>
        <end position="95"/>
    </location>
</feature>
<dbReference type="GO" id="GO:0015031">
    <property type="term" value="P:protein transport"/>
    <property type="evidence" value="ECO:0007669"/>
    <property type="project" value="UniProtKB-KW"/>
</dbReference>
<evidence type="ECO:0000256" key="2">
    <source>
        <dbReference type="ARBA" id="ARBA00022448"/>
    </source>
</evidence>